<reference evidence="1" key="1">
    <citation type="submission" date="2018-02" db="EMBL/GenBank/DDBJ databases">
        <title>Rhizophora mucronata_Transcriptome.</title>
        <authorList>
            <person name="Meera S.P."/>
            <person name="Sreeshan A."/>
            <person name="Augustine A."/>
        </authorList>
    </citation>
    <scope>NUCLEOTIDE SEQUENCE</scope>
    <source>
        <tissue evidence="1">Leaf</tissue>
    </source>
</reference>
<proteinExistence type="predicted"/>
<dbReference type="EMBL" id="GGEC01084190">
    <property type="protein sequence ID" value="MBX64674.1"/>
    <property type="molecule type" value="Transcribed_RNA"/>
</dbReference>
<accession>A0A2P2QCL5</accession>
<protein>
    <submittedName>
        <fullName evidence="1">Uncharacterized protein</fullName>
    </submittedName>
</protein>
<evidence type="ECO:0000313" key="1">
    <source>
        <dbReference type="EMBL" id="MBX64674.1"/>
    </source>
</evidence>
<organism evidence="1">
    <name type="scientific">Rhizophora mucronata</name>
    <name type="common">Asiatic mangrove</name>
    <dbReference type="NCBI Taxonomy" id="61149"/>
    <lineage>
        <taxon>Eukaryota</taxon>
        <taxon>Viridiplantae</taxon>
        <taxon>Streptophyta</taxon>
        <taxon>Embryophyta</taxon>
        <taxon>Tracheophyta</taxon>
        <taxon>Spermatophyta</taxon>
        <taxon>Magnoliopsida</taxon>
        <taxon>eudicotyledons</taxon>
        <taxon>Gunneridae</taxon>
        <taxon>Pentapetalae</taxon>
        <taxon>rosids</taxon>
        <taxon>fabids</taxon>
        <taxon>Malpighiales</taxon>
        <taxon>Rhizophoraceae</taxon>
        <taxon>Rhizophora</taxon>
    </lineage>
</organism>
<sequence length="46" mass="5275">MNNIKTATRSTKRQANADDLLKQLRRTNTFLIFDHILLLPTLGFAC</sequence>
<dbReference type="AlphaFoldDB" id="A0A2P2QCL5"/>
<name>A0A2P2QCL5_RHIMU</name>